<organism evidence="1 2">
    <name type="scientific">Salix brachista</name>
    <dbReference type="NCBI Taxonomy" id="2182728"/>
    <lineage>
        <taxon>Eukaryota</taxon>
        <taxon>Viridiplantae</taxon>
        <taxon>Streptophyta</taxon>
        <taxon>Embryophyta</taxon>
        <taxon>Tracheophyta</taxon>
        <taxon>Spermatophyta</taxon>
        <taxon>Magnoliopsida</taxon>
        <taxon>eudicotyledons</taxon>
        <taxon>Gunneridae</taxon>
        <taxon>Pentapetalae</taxon>
        <taxon>rosids</taxon>
        <taxon>fabids</taxon>
        <taxon>Malpighiales</taxon>
        <taxon>Salicaceae</taxon>
        <taxon>Saliceae</taxon>
        <taxon>Salix</taxon>
    </lineage>
</organism>
<accession>A0A5N5MNY0</accession>
<reference evidence="2" key="1">
    <citation type="journal article" date="2019" name="Gigascience">
        <title>De novo genome assembly of the endangered Acer yangbiense, a plant species with extremely small populations endemic to Yunnan Province, China.</title>
        <authorList>
            <person name="Yang J."/>
            <person name="Wariss H.M."/>
            <person name="Tao L."/>
            <person name="Zhang R."/>
            <person name="Yun Q."/>
            <person name="Hollingsworth P."/>
            <person name="Dao Z."/>
            <person name="Luo G."/>
            <person name="Guo H."/>
            <person name="Ma Y."/>
            <person name="Sun W."/>
        </authorList>
    </citation>
    <scope>NUCLEOTIDE SEQUENCE [LARGE SCALE GENOMIC DNA]</scope>
    <source>
        <strain evidence="2">cv. br00</strain>
    </source>
</reference>
<gene>
    <name evidence="1" type="ORF">DKX38_007799</name>
</gene>
<evidence type="ECO:0000313" key="2">
    <source>
        <dbReference type="Proteomes" id="UP000326939"/>
    </source>
</evidence>
<name>A0A5N5MNY0_9ROSI</name>
<sequence>MKQVLFYADGSLNNFFTVVLNIFFEVLDLSNGMSLMDGEINHKCLITIFTTWSGVSLVSSNLFPTKMSCDMHDIGGFEHLRLMFNAMIIASMHGAL</sequence>
<dbReference type="Proteomes" id="UP000326939">
    <property type="component" value="Chromosome 5"/>
</dbReference>
<evidence type="ECO:0000313" key="1">
    <source>
        <dbReference type="EMBL" id="KAB5556890.1"/>
    </source>
</evidence>
<dbReference type="AlphaFoldDB" id="A0A5N5MNY0"/>
<protein>
    <submittedName>
        <fullName evidence="1">Uncharacterized protein</fullName>
    </submittedName>
</protein>
<keyword evidence="2" id="KW-1185">Reference proteome</keyword>
<dbReference type="EMBL" id="VDCV01000005">
    <property type="protein sequence ID" value="KAB5556890.1"/>
    <property type="molecule type" value="Genomic_DNA"/>
</dbReference>
<proteinExistence type="predicted"/>
<comment type="caution">
    <text evidence="1">The sequence shown here is derived from an EMBL/GenBank/DDBJ whole genome shotgun (WGS) entry which is preliminary data.</text>
</comment>